<name>A0A7X0J298_9SPHI</name>
<evidence type="ECO:0000313" key="1">
    <source>
        <dbReference type="EMBL" id="MBB6499117.1"/>
    </source>
</evidence>
<dbReference type="RefSeq" id="WP_184623861.1">
    <property type="nucleotide sequence ID" value="NZ_JACHCC010000003.1"/>
</dbReference>
<dbReference type="Proteomes" id="UP000521017">
    <property type="component" value="Unassembled WGS sequence"/>
</dbReference>
<organism evidence="1 2">
    <name type="scientific">Pedobacter cryoconitis</name>
    <dbReference type="NCBI Taxonomy" id="188932"/>
    <lineage>
        <taxon>Bacteria</taxon>
        <taxon>Pseudomonadati</taxon>
        <taxon>Bacteroidota</taxon>
        <taxon>Sphingobacteriia</taxon>
        <taxon>Sphingobacteriales</taxon>
        <taxon>Sphingobacteriaceae</taxon>
        <taxon>Pedobacter</taxon>
    </lineage>
</organism>
<gene>
    <name evidence="1" type="ORF">HDF25_001258</name>
</gene>
<evidence type="ECO:0000313" key="2">
    <source>
        <dbReference type="Proteomes" id="UP000521017"/>
    </source>
</evidence>
<comment type="caution">
    <text evidence="1">The sequence shown here is derived from an EMBL/GenBank/DDBJ whole genome shotgun (WGS) entry which is preliminary data.</text>
</comment>
<dbReference type="AlphaFoldDB" id="A0A7X0J298"/>
<dbReference type="EMBL" id="JACHCC010000003">
    <property type="protein sequence ID" value="MBB6499117.1"/>
    <property type="molecule type" value="Genomic_DNA"/>
</dbReference>
<reference evidence="1 2" key="1">
    <citation type="submission" date="2020-08" db="EMBL/GenBank/DDBJ databases">
        <title>Genomic Encyclopedia of Type Strains, Phase IV (KMG-V): Genome sequencing to study the core and pangenomes of soil and plant-associated prokaryotes.</title>
        <authorList>
            <person name="Whitman W."/>
        </authorList>
    </citation>
    <scope>NUCLEOTIDE SEQUENCE [LARGE SCALE GENOMIC DNA]</scope>
    <source>
        <strain evidence="1 2">M2T3</strain>
    </source>
</reference>
<protein>
    <submittedName>
        <fullName evidence="1">Uncharacterized protein</fullName>
    </submittedName>
</protein>
<accession>A0A7X0J298</accession>
<sequence length="84" mass="9669">MPGAAHELFQCYRKKLVGSLNGGPEHSKTDTGRWQGDALIRSNFSVDPERLQLSEWAKLHAQAQWLERWRLENQAELFKVMFGA</sequence>
<proteinExistence type="predicted"/>